<dbReference type="OrthoDB" id="275650at2157"/>
<reference evidence="1" key="1">
    <citation type="submission" date="2021-03" db="EMBL/GenBank/DDBJ databases">
        <title>Genomic Encyclopedia of Type Strains, Phase IV (KMG-IV): sequencing the most valuable type-strain genomes for metagenomic binning, comparative biology and taxonomic classification.</title>
        <authorList>
            <person name="Goeker M."/>
        </authorList>
    </citation>
    <scope>NUCLEOTIDE SEQUENCE</scope>
    <source>
        <strain evidence="1">DSM 26232</strain>
    </source>
</reference>
<accession>A0A8T4GXY2</accession>
<comment type="caution">
    <text evidence="1">The sequence shown here is derived from an EMBL/GenBank/DDBJ whole genome shotgun (WGS) entry which is preliminary data.</text>
</comment>
<dbReference type="RefSeq" id="WP_209490419.1">
    <property type="nucleotide sequence ID" value="NZ_JAGGLC010000001.1"/>
</dbReference>
<dbReference type="EMBL" id="JAGGLC010000001">
    <property type="protein sequence ID" value="MBP1986195.1"/>
    <property type="molecule type" value="Genomic_DNA"/>
</dbReference>
<organism evidence="1 2">
    <name type="scientific">Halolamina salifodinae</name>
    <dbReference type="NCBI Taxonomy" id="1202767"/>
    <lineage>
        <taxon>Archaea</taxon>
        <taxon>Methanobacteriati</taxon>
        <taxon>Methanobacteriota</taxon>
        <taxon>Stenosarchaea group</taxon>
        <taxon>Halobacteria</taxon>
        <taxon>Halobacteriales</taxon>
        <taxon>Haloferacaceae</taxon>
    </lineage>
</organism>
<sequence>MSFDFPKWISKYDDVAPDESIEYRDNSGAWKEEKDYRLGSISTQFQQRGHISRDELRKIGRWKAGGRVDHHLKQNNPTFVEQRSSVAFQATGDEKKIEALTELKGVSVPVASTILTMFDPANHAVVDYRAFRALGAAKPQLLNSQNYSHYVEFMNHFQNYNSNPSAYSFYIDEVRNIAQQEGILPREVDMALWAYDKSVI</sequence>
<dbReference type="Proteomes" id="UP000823736">
    <property type="component" value="Unassembled WGS sequence"/>
</dbReference>
<proteinExistence type="predicted"/>
<keyword evidence="2" id="KW-1185">Reference proteome</keyword>
<protein>
    <submittedName>
        <fullName evidence="1">Uncharacterized protein</fullName>
    </submittedName>
</protein>
<evidence type="ECO:0000313" key="1">
    <source>
        <dbReference type="EMBL" id="MBP1986195.1"/>
    </source>
</evidence>
<dbReference type="AlphaFoldDB" id="A0A8T4GXY2"/>
<name>A0A8T4GXY2_9EURY</name>
<gene>
    <name evidence="1" type="ORF">J2753_000668</name>
</gene>
<evidence type="ECO:0000313" key="2">
    <source>
        <dbReference type="Proteomes" id="UP000823736"/>
    </source>
</evidence>